<proteinExistence type="predicted"/>
<name>A0ABX0LYJ8_9BURK</name>
<dbReference type="Proteomes" id="UP000819052">
    <property type="component" value="Unassembled WGS sequence"/>
</dbReference>
<comment type="caution">
    <text evidence="2">The sequence shown here is derived from an EMBL/GenBank/DDBJ whole genome shotgun (WGS) entry which is preliminary data.</text>
</comment>
<gene>
    <name evidence="2" type="ORF">F1609_07100</name>
</gene>
<evidence type="ECO:0000256" key="1">
    <source>
        <dbReference type="SAM" id="MobiDB-lite"/>
    </source>
</evidence>
<protein>
    <submittedName>
        <fullName evidence="2">Uncharacterized protein</fullName>
    </submittedName>
</protein>
<sequence length="106" mass="12006">MTNTALLAQTQHLSSLTTLRKQAKLKFEGSYACDFGAEISRVHFCTIRSATTFELQYAHLFVEKLAVPCNSRYRAKSSKDTSQNHLRQAPHNFSAEVSKMNEHLTD</sequence>
<evidence type="ECO:0000313" key="2">
    <source>
        <dbReference type="EMBL" id="NHZ39926.1"/>
    </source>
</evidence>
<dbReference type="RefSeq" id="WP_167075793.1">
    <property type="nucleotide sequence ID" value="NZ_VVIW01000003.1"/>
</dbReference>
<organism evidence="2 3">
    <name type="scientific">Massilia aquatica</name>
    <dbReference type="NCBI Taxonomy" id="2609000"/>
    <lineage>
        <taxon>Bacteria</taxon>
        <taxon>Pseudomonadati</taxon>
        <taxon>Pseudomonadota</taxon>
        <taxon>Betaproteobacteria</taxon>
        <taxon>Burkholderiales</taxon>
        <taxon>Oxalobacteraceae</taxon>
        <taxon>Telluria group</taxon>
        <taxon>Massilia</taxon>
    </lineage>
</organism>
<feature type="region of interest" description="Disordered" evidence="1">
    <location>
        <begin position="76"/>
        <end position="106"/>
    </location>
</feature>
<evidence type="ECO:0000313" key="3">
    <source>
        <dbReference type="Proteomes" id="UP000819052"/>
    </source>
</evidence>
<accession>A0ABX0LYJ8</accession>
<keyword evidence="3" id="KW-1185">Reference proteome</keyword>
<reference evidence="2 3" key="1">
    <citation type="submission" date="2019-09" db="EMBL/GenBank/DDBJ databases">
        <title>Taxonomy of Antarctic Massilia spp.: description of Massilia rubra sp. nov., Massilia aquatica sp. nov., Massilia mucilaginosa sp. nov., Massilia frigida sp. nov. isolated from streams, lakes and regoliths.</title>
        <authorList>
            <person name="Holochova P."/>
            <person name="Sedlacek I."/>
            <person name="Kralova S."/>
            <person name="Maslanova I."/>
            <person name="Busse H.-J."/>
            <person name="Stankova E."/>
            <person name="Vrbovska V."/>
            <person name="Kovarovic V."/>
            <person name="Bartak M."/>
            <person name="Svec P."/>
            <person name="Pantucek R."/>
        </authorList>
    </citation>
    <scope>NUCLEOTIDE SEQUENCE [LARGE SCALE GENOMIC DNA]</scope>
    <source>
        <strain evidence="2 3">CCM 8693</strain>
    </source>
</reference>
<dbReference type="EMBL" id="VVIW01000003">
    <property type="protein sequence ID" value="NHZ39926.1"/>
    <property type="molecule type" value="Genomic_DNA"/>
</dbReference>